<dbReference type="GO" id="GO:0005777">
    <property type="term" value="C:peroxisome"/>
    <property type="evidence" value="ECO:0007669"/>
    <property type="project" value="UniProtKB-SubCell"/>
</dbReference>
<evidence type="ECO:0000256" key="7">
    <source>
        <dbReference type="ARBA" id="ARBA00022630"/>
    </source>
</evidence>
<accession>A0A7M7N331</accession>
<keyword evidence="11" id="KW-0443">Lipid metabolism</keyword>
<dbReference type="InterPro" id="IPR009075">
    <property type="entry name" value="AcylCo_DH/oxidase_C"/>
</dbReference>
<evidence type="ECO:0000256" key="18">
    <source>
        <dbReference type="ARBA" id="ARBA00048086"/>
    </source>
</evidence>
<dbReference type="Gene3D" id="2.40.110.10">
    <property type="entry name" value="Butyryl-CoA Dehydrogenase, subunit A, domain 2"/>
    <property type="match status" value="1"/>
</dbReference>
<dbReference type="CTD" id="84129"/>
<dbReference type="AlphaFoldDB" id="A0A7M7N331"/>
<comment type="catalytic activity">
    <reaction evidence="19">
        <text>tricosanoyl-CoA + oxidized [electron-transfer flavoprotein] + H(+) = (2E)-tricosenoyl-CoA + reduced [electron-transfer flavoprotein]</text>
        <dbReference type="Rhea" id="RHEA:48220"/>
        <dbReference type="Rhea" id="RHEA-COMP:10685"/>
        <dbReference type="Rhea" id="RHEA-COMP:10686"/>
        <dbReference type="ChEBI" id="CHEBI:15378"/>
        <dbReference type="ChEBI" id="CHEBI:57692"/>
        <dbReference type="ChEBI" id="CHEBI:58307"/>
        <dbReference type="ChEBI" id="CHEBI:90118"/>
        <dbReference type="ChEBI" id="CHEBI:90119"/>
    </reaction>
    <physiologicalReaction direction="left-to-right" evidence="19">
        <dbReference type="Rhea" id="RHEA:48221"/>
    </physiologicalReaction>
</comment>
<protein>
    <recommendedName>
        <fullName evidence="14">Acyl-CoA dehydrogenase family member 11</fullName>
    </recommendedName>
</protein>
<evidence type="ECO:0000313" key="27">
    <source>
        <dbReference type="Proteomes" id="UP000007110"/>
    </source>
</evidence>
<evidence type="ECO:0000256" key="1">
    <source>
        <dbReference type="ARBA" id="ARBA00001974"/>
    </source>
</evidence>
<dbReference type="Pfam" id="PF02771">
    <property type="entry name" value="Acyl-CoA_dh_N"/>
    <property type="match status" value="1"/>
</dbReference>
<evidence type="ECO:0000256" key="17">
    <source>
        <dbReference type="ARBA" id="ARBA00048020"/>
    </source>
</evidence>
<comment type="catalytic activity">
    <reaction evidence="16">
        <text>a 2,3-saturated acyl-CoA + oxidized [electron-transfer flavoprotein] + H(+) = a (2E)-enoyl-CoA + reduced [electron-transfer flavoprotein]</text>
        <dbReference type="Rhea" id="RHEA:44704"/>
        <dbReference type="Rhea" id="RHEA-COMP:10685"/>
        <dbReference type="Rhea" id="RHEA-COMP:10686"/>
        <dbReference type="ChEBI" id="CHEBI:15378"/>
        <dbReference type="ChEBI" id="CHEBI:57692"/>
        <dbReference type="ChEBI" id="CHEBI:58307"/>
        <dbReference type="ChEBI" id="CHEBI:58856"/>
        <dbReference type="ChEBI" id="CHEBI:65111"/>
    </reaction>
    <physiologicalReaction direction="left-to-right" evidence="16">
        <dbReference type="Rhea" id="RHEA:44705"/>
    </physiologicalReaction>
</comment>
<evidence type="ECO:0000256" key="16">
    <source>
        <dbReference type="ARBA" id="ARBA00047443"/>
    </source>
</evidence>
<name>A0A7M7N331_STRPU</name>
<dbReference type="PANTHER" id="PTHR48083">
    <property type="entry name" value="MEDIUM-CHAIN SPECIFIC ACYL-COA DEHYDROGENASE, MITOCHONDRIAL-RELATED"/>
    <property type="match status" value="1"/>
</dbReference>
<dbReference type="InterPro" id="IPR036250">
    <property type="entry name" value="AcylCo_DH-like_C"/>
</dbReference>
<evidence type="ECO:0000259" key="24">
    <source>
        <dbReference type="Pfam" id="PF02770"/>
    </source>
</evidence>
<dbReference type="InterPro" id="IPR041726">
    <property type="entry name" value="ACAD10_11_N"/>
</dbReference>
<evidence type="ECO:0000256" key="13">
    <source>
        <dbReference type="ARBA" id="ARBA00023140"/>
    </source>
</evidence>
<evidence type="ECO:0000256" key="3">
    <source>
        <dbReference type="ARBA" id="ARBA00004325"/>
    </source>
</evidence>
<evidence type="ECO:0000256" key="9">
    <source>
        <dbReference type="ARBA" id="ARBA00022832"/>
    </source>
</evidence>
<comment type="pathway">
    <text evidence="4">Lipid metabolism; fatty acid beta-oxidation.</text>
</comment>
<evidence type="ECO:0000256" key="20">
    <source>
        <dbReference type="ARBA" id="ARBA00048399"/>
    </source>
</evidence>
<comment type="catalytic activity">
    <reaction evidence="18">
        <text>tetracosanoyl-CoA + oxidized [electron-transfer flavoprotein] + H(+) = (2E)-tetracosenoyl-CoA + reduced [electron-transfer flavoprotein]</text>
        <dbReference type="Rhea" id="RHEA:47232"/>
        <dbReference type="Rhea" id="RHEA-COMP:10685"/>
        <dbReference type="Rhea" id="RHEA-COMP:10686"/>
        <dbReference type="ChEBI" id="CHEBI:15378"/>
        <dbReference type="ChEBI" id="CHEBI:57692"/>
        <dbReference type="ChEBI" id="CHEBI:58307"/>
        <dbReference type="ChEBI" id="CHEBI:65052"/>
        <dbReference type="ChEBI" id="CHEBI:74693"/>
    </reaction>
    <physiologicalReaction direction="left-to-right" evidence="18">
        <dbReference type="Rhea" id="RHEA:47233"/>
    </physiologicalReaction>
</comment>
<evidence type="ECO:0000256" key="19">
    <source>
        <dbReference type="ARBA" id="ARBA00048395"/>
    </source>
</evidence>
<evidence type="ECO:0000256" key="21">
    <source>
        <dbReference type="ARBA" id="ARBA00049140"/>
    </source>
</evidence>
<dbReference type="GeneID" id="576062"/>
<comment type="catalytic activity">
    <reaction evidence="17">
        <text>docosanoyl-CoA + oxidized [electron-transfer flavoprotein] + H(+) = (2E)-docosenoyl-CoA + reduced [electron-transfer flavoprotein]</text>
        <dbReference type="Rhea" id="RHEA:47228"/>
        <dbReference type="Rhea" id="RHEA-COMP:10685"/>
        <dbReference type="Rhea" id="RHEA-COMP:10686"/>
        <dbReference type="ChEBI" id="CHEBI:15378"/>
        <dbReference type="ChEBI" id="CHEBI:57692"/>
        <dbReference type="ChEBI" id="CHEBI:58307"/>
        <dbReference type="ChEBI" id="CHEBI:65059"/>
        <dbReference type="ChEBI" id="CHEBI:74692"/>
    </reaction>
    <physiologicalReaction direction="left-to-right" evidence="17">
        <dbReference type="Rhea" id="RHEA:47229"/>
    </physiologicalReaction>
</comment>
<dbReference type="Proteomes" id="UP000007110">
    <property type="component" value="Unassembled WGS sequence"/>
</dbReference>
<dbReference type="FunFam" id="2.40.110.10:FF:000002">
    <property type="entry name" value="Acyl-CoA dehydrogenase fadE12"/>
    <property type="match status" value="1"/>
</dbReference>
<dbReference type="EnsemblMetazoa" id="XM_030974626">
    <property type="protein sequence ID" value="XP_030830486"/>
    <property type="gene ID" value="LOC576062"/>
</dbReference>
<dbReference type="InterPro" id="IPR009100">
    <property type="entry name" value="AcylCoA_DH/oxidase_NM_dom_sf"/>
</dbReference>
<keyword evidence="12" id="KW-0472">Membrane</keyword>
<feature type="domain" description="Acyl-CoA dehydrogenase/oxidase C-terminal" evidence="22">
    <location>
        <begin position="629"/>
        <end position="778"/>
    </location>
</feature>
<reference evidence="27" key="1">
    <citation type="submission" date="2015-02" db="EMBL/GenBank/DDBJ databases">
        <title>Genome sequencing for Strongylocentrotus purpuratus.</title>
        <authorList>
            <person name="Murali S."/>
            <person name="Liu Y."/>
            <person name="Vee V."/>
            <person name="English A."/>
            <person name="Wang M."/>
            <person name="Skinner E."/>
            <person name="Han Y."/>
            <person name="Muzny D.M."/>
            <person name="Worley K.C."/>
            <person name="Gibbs R.A."/>
        </authorList>
    </citation>
    <scope>NUCLEOTIDE SEQUENCE</scope>
</reference>
<dbReference type="SUPFAM" id="SSF56645">
    <property type="entry name" value="Acyl-CoA dehydrogenase NM domain-like"/>
    <property type="match status" value="1"/>
</dbReference>
<evidence type="ECO:0000256" key="5">
    <source>
        <dbReference type="ARBA" id="ARBA00009347"/>
    </source>
</evidence>
<evidence type="ECO:0000256" key="4">
    <source>
        <dbReference type="ARBA" id="ARBA00005005"/>
    </source>
</evidence>
<dbReference type="Pfam" id="PF01636">
    <property type="entry name" value="APH"/>
    <property type="match status" value="1"/>
</dbReference>
<dbReference type="GO" id="GO:0005739">
    <property type="term" value="C:mitochondrion"/>
    <property type="evidence" value="ECO:0000318"/>
    <property type="project" value="GO_Central"/>
</dbReference>
<evidence type="ECO:0000256" key="2">
    <source>
        <dbReference type="ARBA" id="ARBA00004275"/>
    </source>
</evidence>
<dbReference type="Gene3D" id="3.30.200.20">
    <property type="entry name" value="Phosphorylase Kinase, domain 1"/>
    <property type="match status" value="1"/>
</dbReference>
<dbReference type="GO" id="GO:0003995">
    <property type="term" value="F:acyl-CoA dehydrogenase activity"/>
    <property type="evidence" value="ECO:0000318"/>
    <property type="project" value="GO_Central"/>
</dbReference>
<comment type="cofactor">
    <cofactor evidence="1">
        <name>FAD</name>
        <dbReference type="ChEBI" id="CHEBI:57692"/>
    </cofactor>
</comment>
<comment type="similarity">
    <text evidence="5">Belongs to the acyl-CoA dehydrogenase family.</text>
</comment>
<dbReference type="CDD" id="cd05154">
    <property type="entry name" value="ACAD10_11_N-like"/>
    <property type="match status" value="1"/>
</dbReference>
<keyword evidence="7" id="KW-0285">Flavoprotein</keyword>
<dbReference type="Gene3D" id="3.90.1200.10">
    <property type="match status" value="1"/>
</dbReference>
<dbReference type="GO" id="GO:0005737">
    <property type="term" value="C:cytoplasm"/>
    <property type="evidence" value="ECO:0000318"/>
    <property type="project" value="GO_Central"/>
</dbReference>
<dbReference type="InterPro" id="IPR050741">
    <property type="entry name" value="Acyl-CoA_dehydrogenase"/>
</dbReference>
<dbReference type="SUPFAM" id="SSF56112">
    <property type="entry name" value="Protein kinase-like (PK-like)"/>
    <property type="match status" value="1"/>
</dbReference>
<feature type="domain" description="Aminoglycoside phosphotransferase" evidence="23">
    <location>
        <begin position="39"/>
        <end position="262"/>
    </location>
</feature>
<evidence type="ECO:0000259" key="25">
    <source>
        <dbReference type="Pfam" id="PF02771"/>
    </source>
</evidence>
<dbReference type="GO" id="GO:0033539">
    <property type="term" value="P:fatty acid beta-oxidation using acyl-CoA dehydrogenase"/>
    <property type="evidence" value="ECO:0000318"/>
    <property type="project" value="GO_Central"/>
</dbReference>
<comment type="catalytic activity">
    <reaction evidence="21">
        <text>eicosanoyl-CoA + oxidized [electron-transfer flavoprotein] + H(+) = (2E)-eicosenoyl-CoA + reduced [electron-transfer flavoprotein]</text>
        <dbReference type="Rhea" id="RHEA:47236"/>
        <dbReference type="Rhea" id="RHEA-COMP:10685"/>
        <dbReference type="Rhea" id="RHEA-COMP:10686"/>
        <dbReference type="ChEBI" id="CHEBI:15378"/>
        <dbReference type="ChEBI" id="CHEBI:57380"/>
        <dbReference type="ChEBI" id="CHEBI:57692"/>
        <dbReference type="ChEBI" id="CHEBI:58307"/>
        <dbReference type="ChEBI" id="CHEBI:74691"/>
    </reaction>
    <physiologicalReaction direction="left-to-right" evidence="21">
        <dbReference type="Rhea" id="RHEA:47237"/>
    </physiologicalReaction>
</comment>
<keyword evidence="13" id="KW-0576">Peroxisome</keyword>
<comment type="subcellular location">
    <subcellularLocation>
        <location evidence="3">Mitochondrion membrane</location>
    </subcellularLocation>
    <subcellularLocation>
        <location evidence="2">Peroxisome</location>
    </subcellularLocation>
</comment>
<dbReference type="GO" id="GO:0031966">
    <property type="term" value="C:mitochondrial membrane"/>
    <property type="evidence" value="ECO:0007669"/>
    <property type="project" value="UniProtKB-SubCell"/>
</dbReference>
<feature type="domain" description="Acyl-CoA dehydrogenase/oxidase N-terminal" evidence="25">
    <location>
        <begin position="395"/>
        <end position="510"/>
    </location>
</feature>
<dbReference type="FunFam" id="1.20.140.10:FF:000018">
    <property type="entry name" value="Acyl-CoA dehydrogenase family member 10"/>
    <property type="match status" value="1"/>
</dbReference>
<feature type="domain" description="Acyl-CoA oxidase/dehydrogenase middle" evidence="24">
    <location>
        <begin position="515"/>
        <end position="611"/>
    </location>
</feature>
<comment type="catalytic activity">
    <reaction evidence="20">
        <text>hexacosanoyl-CoA + oxidized [electron-transfer flavoprotein] + H(+) = (2E)-hexacosenoyl-CoA + reduced [electron-transfer flavoprotein]</text>
        <dbReference type="Rhea" id="RHEA:48216"/>
        <dbReference type="Rhea" id="RHEA-COMP:10685"/>
        <dbReference type="Rhea" id="RHEA-COMP:10686"/>
        <dbReference type="ChEBI" id="CHEBI:15378"/>
        <dbReference type="ChEBI" id="CHEBI:57692"/>
        <dbReference type="ChEBI" id="CHEBI:58307"/>
        <dbReference type="ChEBI" id="CHEBI:64868"/>
        <dbReference type="ChEBI" id="CHEBI:74281"/>
    </reaction>
    <physiologicalReaction direction="left-to-right" evidence="20">
        <dbReference type="Rhea" id="RHEA:48217"/>
    </physiologicalReaction>
</comment>
<dbReference type="InterPro" id="IPR006091">
    <property type="entry name" value="Acyl-CoA_Oxase/DH_mid-dom"/>
</dbReference>
<dbReference type="RefSeq" id="XP_030830486.1">
    <property type="nucleotide sequence ID" value="XM_030974626.1"/>
</dbReference>
<comment type="function">
    <text evidence="15">Acyl-CoA dehydrogenase, that exhibits maximal activity towards saturated C22-CoA. Probably participates in beta-oxydation and energy production but could also play a role in the metabolism of specific fatty acids to control fatty acids composition of cellular lipids in brain.</text>
</comment>
<reference evidence="26" key="2">
    <citation type="submission" date="2021-01" db="UniProtKB">
        <authorList>
            <consortium name="EnsemblMetazoa"/>
        </authorList>
    </citation>
    <scope>IDENTIFICATION</scope>
</reference>
<dbReference type="Gene3D" id="1.10.540.10">
    <property type="entry name" value="Acyl-CoA dehydrogenase/oxidase, N-terminal domain"/>
    <property type="match status" value="1"/>
</dbReference>
<evidence type="ECO:0000256" key="6">
    <source>
        <dbReference type="ARBA" id="ARBA00011738"/>
    </source>
</evidence>
<dbReference type="InParanoid" id="A0A7M7N331"/>
<dbReference type="GO" id="GO:0050660">
    <property type="term" value="F:flavin adenine dinucleotide binding"/>
    <property type="evidence" value="ECO:0007669"/>
    <property type="project" value="InterPro"/>
</dbReference>
<evidence type="ECO:0000256" key="15">
    <source>
        <dbReference type="ARBA" id="ARBA00046026"/>
    </source>
</evidence>
<evidence type="ECO:0000256" key="8">
    <source>
        <dbReference type="ARBA" id="ARBA00022827"/>
    </source>
</evidence>
<dbReference type="InterPro" id="IPR013786">
    <property type="entry name" value="AcylCoA_DH/ox_N"/>
</dbReference>
<evidence type="ECO:0000313" key="26">
    <source>
        <dbReference type="EnsemblMetazoa" id="XP_030830486"/>
    </source>
</evidence>
<sequence>MAMDASNVRKQHRFDEDHLHVYLKENVEGFPQGPSKLEVLQYKSGQSNPTFYLKKDGRELVMRKKPPGQLLRGAHQVGREYRIQKALYSAGFPVPKPVAHCKDASVIGTEFYVMEHVRGRIFRDIALPELSPAERKDIYFAMINTLAHLHSLDFKKFGLQGYGKEGGFCRRQVNTWTKQFQGAMKIASLPEVPSATELFEWLPNNIPKNTERTSIVHGDYRLENMIFHPTKPVIIAVLDWELSTLGDPLTDLAYNCAAYYWPENMNSGAGNPIAGGGDTQFSAVPGIPKREDYMKVYCAHTGVPYPIQDWQFYLALAYFRAASICEGVYARSKLGNASSETAEARGAVAKQLSDASLLIAKGSVSPPKGSGISRISLSEDISPALAMEPLSGRGRDLLQKVKDFVKKEIIPAEAVYENHVRTAKDPWTIPPVMEELKAKAKAAGLWNLFLPSESGLTQLEYAYMAEQMGRSPLGSEPFNCAAPDTGNMEVLHLYGTPEQKEKWLRPLLEGRIRSCYCMTEPDVASSDATNMQCTFTREGDEYVINGKKWWSSGAGDPRLGVAIVMGRTGNKESSTHKQHSMIIIPTDAPGFVKVRPLSVFGSVDAPHGHFEVRFDSVRVPASNIILGEGRGFEIAQGRLGPGRIHHCMRLLGMAERSLELMCQRADERVAFGRKLNKMQVIQHQVAESRIEIDMARLLVLKAAHMHDKYGSKKARKEIAMIKIVVPRMACQVIDRAIQIHGGGGVSDDFPLARYYAGARSLRLADGPDEVHLASVAKQELKDQFQKAML</sequence>
<keyword evidence="27" id="KW-1185">Reference proteome</keyword>
<evidence type="ECO:0000256" key="10">
    <source>
        <dbReference type="ARBA" id="ARBA00023002"/>
    </source>
</evidence>
<evidence type="ECO:0000259" key="22">
    <source>
        <dbReference type="Pfam" id="PF00441"/>
    </source>
</evidence>
<dbReference type="PANTHER" id="PTHR48083:SF13">
    <property type="entry name" value="ACYL-COA DEHYDROGENASE FAMILY MEMBER 11"/>
    <property type="match status" value="1"/>
</dbReference>
<keyword evidence="9" id="KW-0276">Fatty acid metabolism</keyword>
<dbReference type="Gene3D" id="1.20.140.10">
    <property type="entry name" value="Butyryl-CoA Dehydrogenase, subunit A, domain 3"/>
    <property type="match status" value="1"/>
</dbReference>
<dbReference type="SUPFAM" id="SSF47203">
    <property type="entry name" value="Acyl-CoA dehydrogenase C-terminal domain-like"/>
    <property type="match status" value="1"/>
</dbReference>
<evidence type="ECO:0000256" key="12">
    <source>
        <dbReference type="ARBA" id="ARBA00023136"/>
    </source>
</evidence>
<dbReference type="InterPro" id="IPR011009">
    <property type="entry name" value="Kinase-like_dom_sf"/>
</dbReference>
<evidence type="ECO:0000259" key="23">
    <source>
        <dbReference type="Pfam" id="PF01636"/>
    </source>
</evidence>
<dbReference type="InterPro" id="IPR037069">
    <property type="entry name" value="AcylCoA_DH/ox_N_sf"/>
</dbReference>
<keyword evidence="8" id="KW-0274">FAD</keyword>
<proteinExistence type="inferred from homology"/>
<keyword evidence="10" id="KW-0560">Oxidoreductase</keyword>
<evidence type="ECO:0000256" key="14">
    <source>
        <dbReference type="ARBA" id="ARBA00040622"/>
    </source>
</evidence>
<dbReference type="InterPro" id="IPR046373">
    <property type="entry name" value="Acyl-CoA_Oxase/DH_mid-dom_sf"/>
</dbReference>
<dbReference type="Pfam" id="PF00441">
    <property type="entry name" value="Acyl-CoA_dh_1"/>
    <property type="match status" value="1"/>
</dbReference>
<comment type="subunit">
    <text evidence="6">Homodimer.</text>
</comment>
<dbReference type="Pfam" id="PF02770">
    <property type="entry name" value="Acyl-CoA_dh_M"/>
    <property type="match status" value="1"/>
</dbReference>
<organism evidence="26 27">
    <name type="scientific">Strongylocentrotus purpuratus</name>
    <name type="common">Purple sea urchin</name>
    <dbReference type="NCBI Taxonomy" id="7668"/>
    <lineage>
        <taxon>Eukaryota</taxon>
        <taxon>Metazoa</taxon>
        <taxon>Echinodermata</taxon>
        <taxon>Eleutherozoa</taxon>
        <taxon>Echinozoa</taxon>
        <taxon>Echinoidea</taxon>
        <taxon>Euechinoidea</taxon>
        <taxon>Echinacea</taxon>
        <taxon>Camarodonta</taxon>
        <taxon>Echinidea</taxon>
        <taxon>Strongylocentrotidae</taxon>
        <taxon>Strongylocentrotus</taxon>
    </lineage>
</organism>
<dbReference type="InterPro" id="IPR002575">
    <property type="entry name" value="Aminoglycoside_PTrfase"/>
</dbReference>
<evidence type="ECO:0000256" key="11">
    <source>
        <dbReference type="ARBA" id="ARBA00023098"/>
    </source>
</evidence>